<name>A0A1A9NC81_9BURK</name>
<comment type="subcellular location">
    <subcellularLocation>
        <location evidence="1">Cell outer membrane</location>
    </subcellularLocation>
</comment>
<dbReference type="OrthoDB" id="9128845at2"/>
<dbReference type="Proteomes" id="UP000077961">
    <property type="component" value="Unassembled WGS sequence"/>
</dbReference>
<dbReference type="Gene3D" id="2.40.160.20">
    <property type="match status" value="1"/>
</dbReference>
<evidence type="ECO:0000313" key="6">
    <source>
        <dbReference type="EMBL" id="OAJ64226.1"/>
    </source>
</evidence>
<sequence length="185" mass="20121">MSKIIRLILTASMVLLSSLAHSQTETPVQPEAPLQAEAPLTGANQFAGPYLGFKLGVNNSDASGVMNNASHNTVFPGFTAGYNFAVDRFVLGAEVFADLHHGSTTYKDGGIDAKFGMPFNKFMPYARVGVTTDWPSARLHWGLGVEYKFARHVSAVGEWTTDTSNLDGTKRTNNSFTIGLQYHFK</sequence>
<feature type="signal peptide" evidence="3">
    <location>
        <begin position="1"/>
        <end position="22"/>
    </location>
</feature>
<dbReference type="GO" id="GO:0009279">
    <property type="term" value="C:cell outer membrane"/>
    <property type="evidence" value="ECO:0007669"/>
    <property type="project" value="UniProtKB-SubCell"/>
</dbReference>
<keyword evidence="2 3" id="KW-0732">Signal</keyword>
<accession>A0A1A9NC81</accession>
<keyword evidence="6" id="KW-0966">Cell projection</keyword>
<gene>
    <name evidence="5" type="ORF">A6V36_02445</name>
    <name evidence="6" type="ORF">A6V37_01645</name>
</gene>
<evidence type="ECO:0000259" key="4">
    <source>
        <dbReference type="Pfam" id="PF13505"/>
    </source>
</evidence>
<dbReference type="STRING" id="1462993.A6V36_02445"/>
<feature type="chain" id="PRO_5008393847" evidence="3">
    <location>
        <begin position="23"/>
        <end position="185"/>
    </location>
</feature>
<protein>
    <submittedName>
        <fullName evidence="6">Flagellar motor protein MotB</fullName>
    </submittedName>
</protein>
<feature type="domain" description="Outer membrane protein beta-barrel" evidence="4">
    <location>
        <begin position="38"/>
        <end position="184"/>
    </location>
</feature>
<proteinExistence type="predicted"/>
<evidence type="ECO:0000256" key="3">
    <source>
        <dbReference type="SAM" id="SignalP"/>
    </source>
</evidence>
<dbReference type="Proteomes" id="UP000078116">
    <property type="component" value="Unassembled WGS sequence"/>
</dbReference>
<evidence type="ECO:0000256" key="2">
    <source>
        <dbReference type="ARBA" id="ARBA00022729"/>
    </source>
</evidence>
<keyword evidence="6" id="KW-0969">Cilium</keyword>
<comment type="caution">
    <text evidence="6">The sequence shown here is derived from an EMBL/GenBank/DDBJ whole genome shotgun (WGS) entry which is preliminary data.</text>
</comment>
<evidence type="ECO:0000313" key="8">
    <source>
        <dbReference type="Proteomes" id="UP000078116"/>
    </source>
</evidence>
<keyword evidence="6" id="KW-0282">Flagellum</keyword>
<dbReference type="InterPro" id="IPR011250">
    <property type="entry name" value="OMP/PagP_B-barrel"/>
</dbReference>
<organism evidence="6 8">
    <name type="scientific">Paraburkholderia ginsengiterrae</name>
    <dbReference type="NCBI Taxonomy" id="1462993"/>
    <lineage>
        <taxon>Bacteria</taxon>
        <taxon>Pseudomonadati</taxon>
        <taxon>Pseudomonadota</taxon>
        <taxon>Betaproteobacteria</taxon>
        <taxon>Burkholderiales</taxon>
        <taxon>Burkholderiaceae</taxon>
        <taxon>Paraburkholderia</taxon>
    </lineage>
</organism>
<reference evidence="7 8" key="1">
    <citation type="submission" date="2016-04" db="EMBL/GenBank/DDBJ databases">
        <title>Reclassification of Paraburkholderia panaciterrae (Farh et al. 2015) Dobritsa &amp; Samadpour 2016 as a later homotypic synonym of Paraburkholderia ginsengiterrae (Farh et al. 2015) Dobritsa &amp; Samadpour 2016.</title>
        <authorList>
            <person name="Dobritsa A.P."/>
            <person name="Kutumbaka K."/>
            <person name="Samadpour M."/>
        </authorList>
    </citation>
    <scope>NUCLEOTIDE SEQUENCE [LARGE SCALE GENOMIC DNA]</scope>
    <source>
        <strain evidence="6 8">DCY85</strain>
        <strain evidence="5 7">DCY85-1</strain>
    </source>
</reference>
<dbReference type="InterPro" id="IPR027385">
    <property type="entry name" value="Beta-barrel_OMP"/>
</dbReference>
<evidence type="ECO:0000313" key="7">
    <source>
        <dbReference type="Proteomes" id="UP000077961"/>
    </source>
</evidence>
<dbReference type="AlphaFoldDB" id="A0A1A9NC81"/>
<dbReference type="EMBL" id="LXKA01000110">
    <property type="protein sequence ID" value="OAJ64226.1"/>
    <property type="molecule type" value="Genomic_DNA"/>
</dbReference>
<evidence type="ECO:0000256" key="1">
    <source>
        <dbReference type="ARBA" id="ARBA00004442"/>
    </source>
</evidence>
<dbReference type="RefSeq" id="WP_064267049.1">
    <property type="nucleotide sequence ID" value="NZ_LXJZ01000101.1"/>
</dbReference>
<dbReference type="SUPFAM" id="SSF56925">
    <property type="entry name" value="OMPA-like"/>
    <property type="match status" value="1"/>
</dbReference>
<evidence type="ECO:0000313" key="5">
    <source>
        <dbReference type="EMBL" id="OAJ60670.1"/>
    </source>
</evidence>
<dbReference type="Pfam" id="PF13505">
    <property type="entry name" value="OMP_b-brl"/>
    <property type="match status" value="1"/>
</dbReference>
<keyword evidence="7" id="KW-1185">Reference proteome</keyword>
<dbReference type="EMBL" id="LXJZ01000101">
    <property type="protein sequence ID" value="OAJ60670.1"/>
    <property type="molecule type" value="Genomic_DNA"/>
</dbReference>